<dbReference type="InterPro" id="IPR004165">
    <property type="entry name" value="CoA_trans_fam_I"/>
</dbReference>
<dbReference type="Proteomes" id="UP000616839">
    <property type="component" value="Unassembled WGS sequence"/>
</dbReference>
<name>A0A927K1G4_9ACTN</name>
<feature type="compositionally biased region" description="Basic and acidic residues" evidence="3">
    <location>
        <begin position="242"/>
        <end position="257"/>
    </location>
</feature>
<protein>
    <submittedName>
        <fullName evidence="4">CoA transferase subunit A</fullName>
    </submittedName>
</protein>
<dbReference type="InterPro" id="IPR004163">
    <property type="entry name" value="CoA_transf_BS"/>
</dbReference>
<dbReference type="Pfam" id="PF01144">
    <property type="entry name" value="CoA_trans"/>
    <property type="match status" value="1"/>
</dbReference>
<dbReference type="EMBL" id="JACYXZ010000001">
    <property type="protein sequence ID" value="MBD8868024.1"/>
    <property type="molecule type" value="Genomic_DNA"/>
</dbReference>
<dbReference type="RefSeq" id="WP_192139341.1">
    <property type="nucleotide sequence ID" value="NZ_JACYXZ010000001.1"/>
</dbReference>
<dbReference type="GO" id="GO:0008410">
    <property type="term" value="F:CoA-transferase activity"/>
    <property type="evidence" value="ECO:0007669"/>
    <property type="project" value="InterPro"/>
</dbReference>
<dbReference type="NCBIfam" id="TIGR02429">
    <property type="entry name" value="pcaI_scoA_fam"/>
    <property type="match status" value="1"/>
</dbReference>
<evidence type="ECO:0000256" key="3">
    <source>
        <dbReference type="SAM" id="MobiDB-lite"/>
    </source>
</evidence>
<evidence type="ECO:0000313" key="4">
    <source>
        <dbReference type="EMBL" id="MBD8868024.1"/>
    </source>
</evidence>
<gene>
    <name evidence="4" type="ORF">IE331_00155</name>
</gene>
<proteinExistence type="inferred from homology"/>
<dbReference type="PANTHER" id="PTHR13707:SF60">
    <property type="entry name" value="ACETATE COA-TRANSFERASE SUBUNIT ALPHA"/>
    <property type="match status" value="1"/>
</dbReference>
<dbReference type="AlphaFoldDB" id="A0A927K1G4"/>
<reference evidence="4" key="1">
    <citation type="submission" date="2020-09" db="EMBL/GenBank/DDBJ databases">
        <title>Nocardioides sp. strain MJB4 16S ribosomal RNA gene Genome sequencing and assembly.</title>
        <authorList>
            <person name="Kim I."/>
        </authorList>
    </citation>
    <scope>NUCLEOTIDE SEQUENCE</scope>
    <source>
        <strain evidence="4">MJB4</strain>
    </source>
</reference>
<dbReference type="PANTHER" id="PTHR13707">
    <property type="entry name" value="KETOACID-COENZYME A TRANSFERASE"/>
    <property type="match status" value="1"/>
</dbReference>
<dbReference type="Gene3D" id="3.40.1080.10">
    <property type="entry name" value="Glutaconate Coenzyme A-transferase"/>
    <property type="match status" value="1"/>
</dbReference>
<comment type="similarity">
    <text evidence="1">Belongs to the 3-oxoacid CoA-transferase subunit A family.</text>
</comment>
<keyword evidence="5" id="KW-1185">Reference proteome</keyword>
<evidence type="ECO:0000256" key="2">
    <source>
        <dbReference type="ARBA" id="ARBA00022679"/>
    </source>
</evidence>
<comment type="caution">
    <text evidence="4">The sequence shown here is derived from an EMBL/GenBank/DDBJ whole genome shotgun (WGS) entry which is preliminary data.</text>
</comment>
<sequence length="268" mass="28130">MSVDKVVGSAEDAVADIPDGASLAVGGFGLAGIPWILIEALLDQGATGLTVVSNNCGVDGAGLGLLLESGRIDRVIASYVGENKEFARQYLAGELTVELTPQGTLAERMRAGGAGLGAFFTPTGVGTPVAEGGLPWRYHPDGTVMLASPPKEVRTFHGREMVLEESIVTDVALVRAAVADRAGNCVFHASARNFNPDAAMAGRLTLVEAERLVEVGELGPDEIHLPGVFVQRVVELTPDQASQKDIEKRTTRGDRPDPAPVPAVERSR</sequence>
<dbReference type="SUPFAM" id="SSF100950">
    <property type="entry name" value="NagB/RpiA/CoA transferase-like"/>
    <property type="match status" value="1"/>
</dbReference>
<keyword evidence="2 4" id="KW-0808">Transferase</keyword>
<dbReference type="InterPro" id="IPR037171">
    <property type="entry name" value="NagB/RpiA_transferase-like"/>
</dbReference>
<dbReference type="PROSITE" id="PS01273">
    <property type="entry name" value="COA_TRANSF_1"/>
    <property type="match status" value="1"/>
</dbReference>
<dbReference type="SMART" id="SM00882">
    <property type="entry name" value="CoA_trans"/>
    <property type="match status" value="1"/>
</dbReference>
<evidence type="ECO:0000256" key="1">
    <source>
        <dbReference type="ARBA" id="ARBA00005612"/>
    </source>
</evidence>
<feature type="region of interest" description="Disordered" evidence="3">
    <location>
        <begin position="239"/>
        <end position="268"/>
    </location>
</feature>
<organism evidence="4 5">
    <name type="scientific">Nocardioides donggukensis</name>
    <dbReference type="NCBI Taxonomy" id="2774019"/>
    <lineage>
        <taxon>Bacteria</taxon>
        <taxon>Bacillati</taxon>
        <taxon>Actinomycetota</taxon>
        <taxon>Actinomycetes</taxon>
        <taxon>Propionibacteriales</taxon>
        <taxon>Nocardioidaceae</taxon>
        <taxon>Nocardioides</taxon>
    </lineage>
</organism>
<dbReference type="InterPro" id="IPR012792">
    <property type="entry name" value="3-oxoacid_CoA-transf_A"/>
</dbReference>
<accession>A0A927K1G4</accession>
<evidence type="ECO:0000313" key="5">
    <source>
        <dbReference type="Proteomes" id="UP000616839"/>
    </source>
</evidence>